<dbReference type="InterPro" id="IPR010920">
    <property type="entry name" value="LSM_dom_sf"/>
</dbReference>
<comment type="subcellular location">
    <subcellularLocation>
        <location evidence="1">Membrane</location>
        <topology evidence="1">Multi-pass membrane protein</topology>
    </subcellularLocation>
</comment>
<dbReference type="InterPro" id="IPR011014">
    <property type="entry name" value="MscS_channel_TM-2"/>
</dbReference>
<organism evidence="7">
    <name type="scientific">Trypanosoma vivax (strain Y486)</name>
    <dbReference type="NCBI Taxonomy" id="1055687"/>
    <lineage>
        <taxon>Eukaryota</taxon>
        <taxon>Discoba</taxon>
        <taxon>Euglenozoa</taxon>
        <taxon>Kinetoplastea</taxon>
        <taxon>Metakinetoplastina</taxon>
        <taxon>Trypanosomatida</taxon>
        <taxon>Trypanosomatidae</taxon>
        <taxon>Trypanosoma</taxon>
        <taxon>Duttonella</taxon>
    </lineage>
</organism>
<evidence type="ECO:0000256" key="3">
    <source>
        <dbReference type="ARBA" id="ARBA00022692"/>
    </source>
</evidence>
<dbReference type="VEuPathDB" id="TriTrypDB:TvY486_1008870"/>
<accession>G0U7I4</accession>
<gene>
    <name evidence="7" type="ORF">TVY486_1008870</name>
</gene>
<comment type="similarity">
    <text evidence="2">Belongs to the MscS (TC 1.A.23) family.</text>
</comment>
<dbReference type="SUPFAM" id="SSF82861">
    <property type="entry name" value="Mechanosensitive channel protein MscS (YggB), transmembrane region"/>
    <property type="match status" value="1"/>
</dbReference>
<dbReference type="InterPro" id="IPR006685">
    <property type="entry name" value="MscS_channel_2nd"/>
</dbReference>
<dbReference type="PANTHER" id="PTHR30221">
    <property type="entry name" value="SMALL-CONDUCTANCE MECHANOSENSITIVE CHANNEL"/>
    <property type="match status" value="1"/>
</dbReference>
<evidence type="ECO:0000256" key="4">
    <source>
        <dbReference type="ARBA" id="ARBA00022989"/>
    </source>
</evidence>
<evidence type="ECO:0000259" key="6">
    <source>
        <dbReference type="Pfam" id="PF00924"/>
    </source>
</evidence>
<protein>
    <recommendedName>
        <fullName evidence="6">Mechanosensitive ion channel MscS domain-containing protein</fullName>
    </recommendedName>
</protein>
<feature type="domain" description="Mechanosensitive ion channel MscS" evidence="6">
    <location>
        <begin position="125"/>
        <end position="188"/>
    </location>
</feature>
<dbReference type="Gene3D" id="2.30.30.60">
    <property type="match status" value="1"/>
</dbReference>
<keyword evidence="3" id="KW-0812">Transmembrane</keyword>
<dbReference type="Gene3D" id="1.10.287.1260">
    <property type="match status" value="1"/>
</dbReference>
<reference evidence="7" key="1">
    <citation type="journal article" date="2012" name="Proc. Natl. Acad. Sci. U.S.A.">
        <title>Antigenic diversity is generated by distinct evolutionary mechanisms in African trypanosome species.</title>
        <authorList>
            <person name="Jackson A.P."/>
            <person name="Berry A."/>
            <person name="Aslett M."/>
            <person name="Allison H.C."/>
            <person name="Burton P."/>
            <person name="Vavrova-Anderson J."/>
            <person name="Brown R."/>
            <person name="Browne H."/>
            <person name="Corton N."/>
            <person name="Hauser H."/>
            <person name="Gamble J."/>
            <person name="Gilderthorp R."/>
            <person name="Marcello L."/>
            <person name="McQuillan J."/>
            <person name="Otto T.D."/>
            <person name="Quail M.A."/>
            <person name="Sanders M.J."/>
            <person name="van Tonder A."/>
            <person name="Ginger M.L."/>
            <person name="Field M.C."/>
            <person name="Barry J.D."/>
            <person name="Hertz-Fowler C."/>
            <person name="Berriman M."/>
        </authorList>
    </citation>
    <scope>NUCLEOTIDE SEQUENCE</scope>
    <source>
        <strain evidence="7">Y486</strain>
    </source>
</reference>
<dbReference type="AlphaFoldDB" id="G0U7I4"/>
<dbReference type="InterPro" id="IPR023408">
    <property type="entry name" value="MscS_beta-dom_sf"/>
</dbReference>
<evidence type="ECO:0000313" key="7">
    <source>
        <dbReference type="EMBL" id="CCC51842.1"/>
    </source>
</evidence>
<dbReference type="GO" id="GO:0008381">
    <property type="term" value="F:mechanosensitive monoatomic ion channel activity"/>
    <property type="evidence" value="ECO:0007669"/>
    <property type="project" value="InterPro"/>
</dbReference>
<dbReference type="PANTHER" id="PTHR30221:SF1">
    <property type="entry name" value="SMALL-CONDUCTANCE MECHANOSENSITIVE CHANNEL"/>
    <property type="match status" value="1"/>
</dbReference>
<dbReference type="GO" id="GO:0016020">
    <property type="term" value="C:membrane"/>
    <property type="evidence" value="ECO:0007669"/>
    <property type="project" value="UniProtKB-SubCell"/>
</dbReference>
<dbReference type="SUPFAM" id="SSF50182">
    <property type="entry name" value="Sm-like ribonucleoproteins"/>
    <property type="match status" value="1"/>
</dbReference>
<proteinExistence type="inferred from homology"/>
<keyword evidence="4" id="KW-1133">Transmembrane helix</keyword>
<evidence type="ECO:0000256" key="5">
    <source>
        <dbReference type="ARBA" id="ARBA00023136"/>
    </source>
</evidence>
<dbReference type="Pfam" id="PF00924">
    <property type="entry name" value="MS_channel_2nd"/>
    <property type="match status" value="1"/>
</dbReference>
<dbReference type="EMBL" id="HE573026">
    <property type="protein sequence ID" value="CCC51842.1"/>
    <property type="molecule type" value="Genomic_DNA"/>
</dbReference>
<sequence length="209" mass="22297">MVVVVPTVCSWNCEGFPFYSFSLTFFVLPWPCVHVNVKASGRVTHTSSSKVPSAMKRIFNRFYDKTGLISDPSRRSVASRVSATLVNGAVVFSVLGTLGVDMSPLIATAGVAAATIGFACKDFGSNLVASIVLNGQSSLRTGNTVSIGTGTGAVRGKVADWDTRYLYLQSAEGHLVHVPNSIILNSIVILEKEVEDSALDDGARPQKRE</sequence>
<evidence type="ECO:0000256" key="1">
    <source>
        <dbReference type="ARBA" id="ARBA00004141"/>
    </source>
</evidence>
<evidence type="ECO:0000256" key="2">
    <source>
        <dbReference type="ARBA" id="ARBA00008017"/>
    </source>
</evidence>
<keyword evidence="5" id="KW-0472">Membrane</keyword>
<name>G0U7I4_TRYVY</name>
<dbReference type="InterPro" id="IPR045275">
    <property type="entry name" value="MscS_archaea/bacteria_type"/>
</dbReference>